<feature type="transmembrane region" description="Helical" evidence="1">
    <location>
        <begin position="90"/>
        <end position="109"/>
    </location>
</feature>
<feature type="transmembrane region" description="Helical" evidence="1">
    <location>
        <begin position="28"/>
        <end position="49"/>
    </location>
</feature>
<proteinExistence type="predicted"/>
<accession>A0A074MGA0</accession>
<feature type="transmembrane region" description="Helical" evidence="1">
    <location>
        <begin position="61"/>
        <end position="83"/>
    </location>
</feature>
<keyword evidence="1" id="KW-0812">Transmembrane</keyword>
<comment type="caution">
    <text evidence="2">The sequence shown here is derived from an EMBL/GenBank/DDBJ whole genome shotgun (WGS) entry which is preliminary data.</text>
</comment>
<dbReference type="AlphaFoldDB" id="A0A074MGA0"/>
<keyword evidence="1" id="KW-1133">Transmembrane helix</keyword>
<name>A0A074MGA0_ERYLO</name>
<keyword evidence="3" id="KW-1185">Reference proteome</keyword>
<dbReference type="EMBL" id="JMIW01000001">
    <property type="protein sequence ID" value="KEO91840.1"/>
    <property type="molecule type" value="Genomic_DNA"/>
</dbReference>
<gene>
    <name evidence="2" type="ORF">EH31_03975</name>
</gene>
<dbReference type="RefSeq" id="WP_034958191.1">
    <property type="nucleotide sequence ID" value="NZ_JMIW01000001.1"/>
</dbReference>
<reference evidence="2 3" key="1">
    <citation type="submission" date="2014-04" db="EMBL/GenBank/DDBJ databases">
        <title>A comprehensive comparison of genomes of Erythrobacter spp. strains.</title>
        <authorList>
            <person name="Zheng Q."/>
        </authorList>
    </citation>
    <scope>NUCLEOTIDE SEQUENCE [LARGE SCALE GENOMIC DNA]</scope>
    <source>
        <strain evidence="2 3">DSM 6997</strain>
    </source>
</reference>
<feature type="transmembrane region" description="Helical" evidence="1">
    <location>
        <begin position="115"/>
        <end position="134"/>
    </location>
</feature>
<evidence type="ECO:0000313" key="3">
    <source>
        <dbReference type="Proteomes" id="UP000027647"/>
    </source>
</evidence>
<dbReference type="Proteomes" id="UP000027647">
    <property type="component" value="Unassembled WGS sequence"/>
</dbReference>
<sequence length="166" mass="17299">MSVNTNQAAPFVPAPAPKPVKQGGAVDHIAAVTAMFVAGLGFTQIFVPLLVNPMTGFEGGVAAQIIAIQWAVFGSLLFIGGLFRIRVLTIFSAEFLLLVGLSGLAANLIQQGAMIPLIVHGGIALAGLTNSGLARLTDKAELKRELQLLKADAANMQNAEKKEQPA</sequence>
<keyword evidence="1" id="KW-0472">Membrane</keyword>
<organism evidence="2 3">
    <name type="scientific">Erythrobacter longus</name>
    <dbReference type="NCBI Taxonomy" id="1044"/>
    <lineage>
        <taxon>Bacteria</taxon>
        <taxon>Pseudomonadati</taxon>
        <taxon>Pseudomonadota</taxon>
        <taxon>Alphaproteobacteria</taxon>
        <taxon>Sphingomonadales</taxon>
        <taxon>Erythrobacteraceae</taxon>
        <taxon>Erythrobacter/Porphyrobacter group</taxon>
        <taxon>Erythrobacter</taxon>
    </lineage>
</organism>
<evidence type="ECO:0000313" key="2">
    <source>
        <dbReference type="EMBL" id="KEO91840.1"/>
    </source>
</evidence>
<protein>
    <submittedName>
        <fullName evidence="2">Uncharacterized protein</fullName>
    </submittedName>
</protein>
<dbReference type="STRING" id="1044.EH31_03975"/>
<evidence type="ECO:0000256" key="1">
    <source>
        <dbReference type="SAM" id="Phobius"/>
    </source>
</evidence>